<gene>
    <name evidence="2" type="ORF">CEXT_691801</name>
</gene>
<evidence type="ECO:0000313" key="3">
    <source>
        <dbReference type="Proteomes" id="UP001054945"/>
    </source>
</evidence>
<dbReference type="Proteomes" id="UP001054945">
    <property type="component" value="Unassembled WGS sequence"/>
</dbReference>
<organism evidence="2 3">
    <name type="scientific">Caerostris extrusa</name>
    <name type="common">Bark spider</name>
    <name type="synonym">Caerostris bankana</name>
    <dbReference type="NCBI Taxonomy" id="172846"/>
    <lineage>
        <taxon>Eukaryota</taxon>
        <taxon>Metazoa</taxon>
        <taxon>Ecdysozoa</taxon>
        <taxon>Arthropoda</taxon>
        <taxon>Chelicerata</taxon>
        <taxon>Arachnida</taxon>
        <taxon>Araneae</taxon>
        <taxon>Araneomorphae</taxon>
        <taxon>Entelegynae</taxon>
        <taxon>Araneoidea</taxon>
        <taxon>Araneidae</taxon>
        <taxon>Caerostris</taxon>
    </lineage>
</organism>
<sequence length="274" mass="29995">METGMYEADTKDCLVSRLKKTKRLAAHRSTPSVGKSSAQWNSTKRTSPSSARSFKHPLSAKDGCCAILPQTELPPRGSTTYEPPLVLELLTGLRSPASVPSLRNCVWQRALSLLSETLRLGRDFDENVTIKISQKLLEKIQKTTICGPDPAKYPVSGSSPSKPPINGHIPAKHPVIEVIKSNPAKHPVSRSNLQNTQSMDPILQSTQSVDPILQIPSNEPNPANPQSMDPILQSSQSVDLIIAGDRPRSKPHVLDFPDIYDLLKDLIRPSAGFF</sequence>
<name>A0AAV4VHQ9_CAEEX</name>
<evidence type="ECO:0000256" key="1">
    <source>
        <dbReference type="SAM" id="MobiDB-lite"/>
    </source>
</evidence>
<feature type="region of interest" description="Disordered" evidence="1">
    <location>
        <begin position="24"/>
        <end position="56"/>
    </location>
</feature>
<reference evidence="2 3" key="1">
    <citation type="submission" date="2021-06" db="EMBL/GenBank/DDBJ databases">
        <title>Caerostris extrusa draft genome.</title>
        <authorList>
            <person name="Kono N."/>
            <person name="Arakawa K."/>
        </authorList>
    </citation>
    <scope>NUCLEOTIDE SEQUENCE [LARGE SCALE GENOMIC DNA]</scope>
</reference>
<evidence type="ECO:0000313" key="2">
    <source>
        <dbReference type="EMBL" id="GIY69000.1"/>
    </source>
</evidence>
<feature type="compositionally biased region" description="Polar residues" evidence="1">
    <location>
        <begin position="29"/>
        <end position="52"/>
    </location>
</feature>
<keyword evidence="3" id="KW-1185">Reference proteome</keyword>
<dbReference type="AlphaFoldDB" id="A0AAV4VHQ9"/>
<protein>
    <submittedName>
        <fullName evidence="2">Uncharacterized protein</fullName>
    </submittedName>
</protein>
<dbReference type="EMBL" id="BPLR01014476">
    <property type="protein sequence ID" value="GIY69000.1"/>
    <property type="molecule type" value="Genomic_DNA"/>
</dbReference>
<comment type="caution">
    <text evidence="2">The sequence shown here is derived from an EMBL/GenBank/DDBJ whole genome shotgun (WGS) entry which is preliminary data.</text>
</comment>
<proteinExistence type="predicted"/>
<accession>A0AAV4VHQ9</accession>